<feature type="transmembrane region" description="Helical" evidence="8">
    <location>
        <begin position="1167"/>
        <end position="1192"/>
    </location>
</feature>
<reference evidence="10 11" key="1">
    <citation type="submission" date="2014-03" db="EMBL/GenBank/DDBJ databases">
        <authorList>
            <person name="Sibley D."/>
            <person name="Venepally P."/>
            <person name="Karamycheva S."/>
            <person name="Hadjithomas M."/>
            <person name="Khan A."/>
            <person name="Brunk B."/>
            <person name="Roos D."/>
            <person name="Caler E."/>
            <person name="Lorenzi H."/>
        </authorList>
    </citation>
    <scope>NUCLEOTIDE SEQUENCE [LARGE SCALE GENOMIC DNA]</scope>
    <source>
        <strain evidence="11">p89</strain>
    </source>
</reference>
<feature type="region of interest" description="Disordered" evidence="7">
    <location>
        <begin position="1608"/>
        <end position="1628"/>
    </location>
</feature>
<dbReference type="EMBL" id="AEYI02001028">
    <property type="protein sequence ID" value="KFG42373.1"/>
    <property type="molecule type" value="Genomic_DNA"/>
</dbReference>
<evidence type="ECO:0000256" key="2">
    <source>
        <dbReference type="ARBA" id="ARBA00005585"/>
    </source>
</evidence>
<feature type="transmembrane region" description="Helical" evidence="8">
    <location>
        <begin position="1141"/>
        <end position="1160"/>
    </location>
</feature>
<keyword evidence="5 8" id="KW-0472">Membrane</keyword>
<feature type="transmembrane region" description="Helical" evidence="8">
    <location>
        <begin position="200"/>
        <end position="222"/>
    </location>
</feature>
<dbReference type="PROSITE" id="PS50156">
    <property type="entry name" value="SSD"/>
    <property type="match status" value="1"/>
</dbReference>
<feature type="domain" description="SSD" evidence="9">
    <location>
        <begin position="1438"/>
        <end position="1488"/>
    </location>
</feature>
<keyword evidence="4 8" id="KW-1133">Transmembrane helix</keyword>
<evidence type="ECO:0000256" key="8">
    <source>
        <dbReference type="SAM" id="Phobius"/>
    </source>
</evidence>
<feature type="compositionally biased region" description="Basic and acidic residues" evidence="7">
    <location>
        <begin position="1018"/>
        <end position="1028"/>
    </location>
</feature>
<feature type="compositionally biased region" description="Basic and acidic residues" evidence="7">
    <location>
        <begin position="578"/>
        <end position="588"/>
    </location>
</feature>
<feature type="transmembrane region" description="Helical" evidence="8">
    <location>
        <begin position="2358"/>
        <end position="2380"/>
    </location>
</feature>
<feature type="transmembrane region" description="Helical" evidence="8">
    <location>
        <begin position="1430"/>
        <end position="1451"/>
    </location>
</feature>
<feature type="region of interest" description="Disordered" evidence="7">
    <location>
        <begin position="653"/>
        <end position="771"/>
    </location>
</feature>
<feature type="region of interest" description="Disordered" evidence="7">
    <location>
        <begin position="1"/>
        <end position="42"/>
    </location>
</feature>
<name>A0A086KDA5_TOXGO</name>
<feature type="region of interest" description="Disordered" evidence="7">
    <location>
        <begin position="63"/>
        <end position="89"/>
    </location>
</feature>
<dbReference type="Pfam" id="PF02460">
    <property type="entry name" value="Patched"/>
    <property type="match status" value="1"/>
</dbReference>
<dbReference type="Gene3D" id="1.20.1640.10">
    <property type="entry name" value="Multidrug efflux transporter AcrB transmembrane domain"/>
    <property type="match status" value="1"/>
</dbReference>
<dbReference type="SUPFAM" id="SSF82866">
    <property type="entry name" value="Multidrug efflux transporter AcrB transmembrane domain"/>
    <property type="match status" value="1"/>
</dbReference>
<feature type="region of interest" description="Disordered" evidence="7">
    <location>
        <begin position="1497"/>
        <end position="1570"/>
    </location>
</feature>
<feature type="region of interest" description="Disordered" evidence="7">
    <location>
        <begin position="525"/>
        <end position="615"/>
    </location>
</feature>
<comment type="subcellular location">
    <subcellularLocation>
        <location evidence="1">Membrane</location>
        <topology evidence="1">Multi-pass membrane protein</topology>
    </subcellularLocation>
</comment>
<protein>
    <submittedName>
        <fullName evidence="10">Patched family protein</fullName>
    </submittedName>
</protein>
<comment type="similarity">
    <text evidence="2">Belongs to the patched family.</text>
</comment>
<proteinExistence type="inferred from homology"/>
<feature type="compositionally biased region" description="Polar residues" evidence="7">
    <location>
        <begin position="596"/>
        <end position="609"/>
    </location>
</feature>
<feature type="transmembrane region" description="Helical" evidence="8">
    <location>
        <begin position="2304"/>
        <end position="2323"/>
    </location>
</feature>
<accession>A0A086KDA5</accession>
<evidence type="ECO:0000256" key="1">
    <source>
        <dbReference type="ARBA" id="ARBA00004141"/>
    </source>
</evidence>
<feature type="compositionally biased region" description="Polar residues" evidence="7">
    <location>
        <begin position="1064"/>
        <end position="1073"/>
    </location>
</feature>
<feature type="compositionally biased region" description="Basic and acidic residues" evidence="7">
    <location>
        <begin position="1516"/>
        <end position="1557"/>
    </location>
</feature>
<feature type="region of interest" description="Disordered" evidence="7">
    <location>
        <begin position="1013"/>
        <end position="1073"/>
    </location>
</feature>
<feature type="region of interest" description="Disordered" evidence="7">
    <location>
        <begin position="1232"/>
        <end position="1251"/>
    </location>
</feature>
<feature type="compositionally biased region" description="Low complexity" evidence="7">
    <location>
        <begin position="310"/>
        <end position="339"/>
    </location>
</feature>
<dbReference type="InterPro" id="IPR051697">
    <property type="entry name" value="Patched_domain-protein"/>
</dbReference>
<feature type="region of interest" description="Disordered" evidence="7">
    <location>
        <begin position="310"/>
        <end position="341"/>
    </location>
</feature>
<feature type="compositionally biased region" description="Basic and acidic residues" evidence="7">
    <location>
        <begin position="1946"/>
        <end position="1995"/>
    </location>
</feature>
<dbReference type="InterPro" id="IPR000731">
    <property type="entry name" value="SSD"/>
</dbReference>
<feature type="transmembrane region" description="Helical" evidence="8">
    <location>
        <begin position="2433"/>
        <end position="2453"/>
    </location>
</feature>
<dbReference type="GO" id="GO:0005886">
    <property type="term" value="C:plasma membrane"/>
    <property type="evidence" value="ECO:0007669"/>
    <property type="project" value="TreeGrafter"/>
</dbReference>
<evidence type="ECO:0000313" key="11">
    <source>
        <dbReference type="Proteomes" id="UP000028828"/>
    </source>
</evidence>
<evidence type="ECO:0000256" key="6">
    <source>
        <dbReference type="ARBA" id="ARBA00023180"/>
    </source>
</evidence>
<feature type="compositionally biased region" description="Basic and acidic residues" evidence="7">
    <location>
        <begin position="903"/>
        <end position="953"/>
    </location>
</feature>
<feature type="compositionally biased region" description="Basic and acidic residues" evidence="7">
    <location>
        <begin position="1779"/>
        <end position="1805"/>
    </location>
</feature>
<feature type="region of interest" description="Disordered" evidence="7">
    <location>
        <begin position="889"/>
        <end position="953"/>
    </location>
</feature>
<dbReference type="InterPro" id="IPR003392">
    <property type="entry name" value="PTHD_SSD"/>
</dbReference>
<feature type="transmembrane region" description="Helical" evidence="8">
    <location>
        <begin position="1463"/>
        <end position="1487"/>
    </location>
</feature>
<dbReference type="GO" id="GO:0006897">
    <property type="term" value="P:endocytosis"/>
    <property type="evidence" value="ECO:0007669"/>
    <property type="project" value="TreeGrafter"/>
</dbReference>
<feature type="transmembrane region" description="Helical" evidence="8">
    <location>
        <begin position="1204"/>
        <end position="1224"/>
    </location>
</feature>
<feature type="transmembrane region" description="Helical" evidence="8">
    <location>
        <begin position="2460"/>
        <end position="2487"/>
    </location>
</feature>
<gene>
    <name evidence="10" type="ORF">TGP89_227350</name>
</gene>
<feature type="compositionally biased region" description="Basic and acidic residues" evidence="7">
    <location>
        <begin position="1919"/>
        <end position="1931"/>
    </location>
</feature>
<dbReference type="GO" id="GO:0018996">
    <property type="term" value="P:molting cycle, collagen and cuticulin-based cuticle"/>
    <property type="evidence" value="ECO:0007669"/>
    <property type="project" value="TreeGrafter"/>
</dbReference>
<keyword evidence="3 8" id="KW-0812">Transmembrane</keyword>
<feature type="region of interest" description="Disordered" evidence="7">
    <location>
        <begin position="1776"/>
        <end position="1805"/>
    </location>
</feature>
<evidence type="ECO:0000256" key="3">
    <source>
        <dbReference type="ARBA" id="ARBA00022692"/>
    </source>
</evidence>
<feature type="transmembrane region" description="Helical" evidence="8">
    <location>
        <begin position="2079"/>
        <end position="2101"/>
    </location>
</feature>
<comment type="caution">
    <text evidence="10">The sequence shown here is derived from an EMBL/GenBank/DDBJ whole genome shotgun (WGS) entry which is preliminary data.</text>
</comment>
<sequence>MAAASDADGVGGSDSSGIRGHSRQAAFASPSPQERRAADSSVMRRFYPSLPAEQSDACLFSQQTAVPSASPARGPTQADASGVHTSQQPRSSYVASCGNWSDLDFSSVVWTRPQPASPRMSTLGGNASHPSSSSPFPSPLRGFCSCLKRIRRRVFSCTLKTHSECAWPSRRLNVWLSRLGDRVAFYIVEHPDFFLKRAGVCGVLLFLLTLVSAGISFGVPYLDPNETLRVDLEKAGCASATTPSSLSVFFEGNTTALPGHVGRLGGVDRLLSETGSRQDAADQSAPHSVLPEALHTQNALVTETALPLSDASSSLSGSGTTLAPLSPAASLRPSSASSSHDSGGHANLLAAFFSPSSSLGALQLFPPWASSDNTGTAEPDVRLVNTTTPLPSSAVTSSLPSVFPAQGVSPAASGGVDREAQASALSVDAAEPGCCGDIRTPARCGDIRTPARCRDTGGPASGDSWGRRVLEWLAEALQVRYVAGASLFLPQTGEARQKGEKMKQLFGEDRRLTTLLYVNEEAMHRRREERAEIGGRLEKARDEEDAGTREDVRQGTSLPVSRRTRKVVVETGKATDVASRRERRRDSESASWSLVGESQNAMSGSSQRGRGTEGAVNASLPEVAPDVSSVAYPLSPPNTETPVDISDSRTLAGAGEEAGSNDDTAARATPSFPTPPRRQQALAVHTQEARRRRLSGEPVVFSFESGEDGEAFSSGADLRAPPASNSSLSSGKELFNQLHHSASPSFPPSSSSASSPCSLSSASVSELAPRPVPTEGLLSREVLREIWVSQKAFQDEVKARNKTWRDLCASTPTATTAAGSPCVAVGLFGIYEVAAGVPLDSVEAFEDAFDGAQTGNVTLMHYAAAYVPSSFYTPVSLVYDSPLLKRNRKEAVKDGRPPVSNGDTRRENEGDTSDKTRTQEGTETPHTDRGGDTKGLAVDRRMASAQGDRKRTVEAPANVHARQRDGGSHRKVRTPFDFRLASADALLFVYELDSSRGDAADFDAWESAASSWAVSVRKTREERRREKQTVGLFQKAKQREESGSEAEADPTDLREASQRRTARNGRSSDSNGDTGLISLLSQFMPSLASSTSFASTSSFEGGSSSSRFTAGESGVPWSVHAFNSQVASRESVFTVARETPLLLYTFGLVSLFLLLVFGLLGRLSLRVCLLLTLGAHVVTLFSVAGGFCLAHLLWRLPVTPLAPLVLHLLLGFVSQFSLSTLLQLRRARERETKKRDASDQHSLAHQKLQRSQRFQRPLQRQVFESRGFCVSPRHHEEELVSDWMPDQGKFHGTEEFLGESARDVVRFETAGDESPHPCASPLFPTSRNPGCTYAGVEGPRASLVARMSLPLQLPSAALPTSFPAFVRNEARRRSCPSGAREDGCVQETGRLERGSGTSHFRIHALHATSRTPWQQLVLRSDSRLRMLRRVIAASFSGLLLTSLTCVAALLLTSTIDLPAVAFFSQAAASAVVALFFFHIFFFCPLLVRLEQPSLAVGTPESFSGVRTLPPAVPRPLDAREGSGEGRGRGVEKGEAREGAWGRDAEDGEEGRRARGDRQAMPSAATAAEAEEREQSCCLSIGWSTQITGESADTAQFVAGTVRHARGGRSECGLDSHAVGDSDKSVGDRQDTLFREPCCSDGPRESILPIDADLSPLGPEGMPPPQPEGVSIAFKSRPLHVDTTLVFSTSSASRREAAFHASGFDYFHENPNSVSSPRPASYRLCGCGGRGRELGKPGGHPETPLSSRDAASDCVSAGVAPPPAFVSGTVVARPFPEGARTWDESTGKGRDKEYRRESRPGEGSAREIEREAMLHARQAQIVVGAGGEEEVLSEDSDDFFALARDDEEADLGCSQPHFFTDPDGHATRERKIQNRRDMLFSGSGRVSHEASPAHMIEEENTQESRGFQRTCLTPRGSNGGKEEERSEYRTPRSDGTTSGELLVYVHSRREDEGRYREGERTGRSRARDVGRPEDLFADSIHEPREETSSCNAEHRNVPGGSYLEASATPEGDQGEEPRRKKPRRKANKGFRVWDFFTRRRNRRVVLAAFFLLTVTSGLLSRQLGTSFDLLTYLSRDSPLLSFFNAVVFFWPSGLPSKLYLYLPGEDEVQYHDVRQRRKIISFLEELETLHEVQGPILSWITDLEAHVNGTSSATAPGHVPPMITPECPYIPPDSTQPEPFPFDAARFTSRVREWTKDGDDTLCTISSLRQNDTSKTAGEKAPWLQNVIPPRYDSAYIRFSQNDSRIEASRVLLMGLYRPDDPRANVETKRKLETLTKEKLGIEGAFVHADWFEEAERDERIYSMVVKQVLIVTCGLGVFIAFLLSPIGGLLVAGLLLTISLIVASCLVVFGASIDVISLLALFMCVTFTVEYGTHIIYLFLHTGDKHHRVDSRVSSLAWDGEHWRRQSRLPSSKNTTASRRAAIRVWKCARKGLPSIALSATASFLGVFLLTFAHSFAFRAFCLLTGLVLFLSATIAAVVAPVLLYYLEPFLPSVSRQG</sequence>
<dbReference type="GO" id="GO:0030659">
    <property type="term" value="C:cytoplasmic vesicle membrane"/>
    <property type="evidence" value="ECO:0007669"/>
    <property type="project" value="TreeGrafter"/>
</dbReference>
<dbReference type="PANTHER" id="PTHR10796:SF96">
    <property type="entry name" value="PATCHED-RELATED PROTEIN 9"/>
    <property type="match status" value="1"/>
</dbReference>
<evidence type="ECO:0000259" key="9">
    <source>
        <dbReference type="PROSITE" id="PS50156"/>
    </source>
</evidence>
<keyword evidence="6" id="KW-0325">Glycoprotein</keyword>
<dbReference type="OrthoDB" id="6510177at2759"/>
<feature type="compositionally biased region" description="Low complexity" evidence="7">
    <location>
        <begin position="741"/>
        <end position="765"/>
    </location>
</feature>
<dbReference type="Proteomes" id="UP000028828">
    <property type="component" value="Unassembled WGS sequence"/>
</dbReference>
<dbReference type="PANTHER" id="PTHR10796">
    <property type="entry name" value="PATCHED-RELATED"/>
    <property type="match status" value="1"/>
</dbReference>
<evidence type="ECO:0000313" key="10">
    <source>
        <dbReference type="EMBL" id="KFG42373.1"/>
    </source>
</evidence>
<feature type="transmembrane region" description="Helical" evidence="8">
    <location>
        <begin position="2329"/>
        <end position="2351"/>
    </location>
</feature>
<feature type="region of interest" description="Disordered" evidence="7">
    <location>
        <begin position="1732"/>
        <end position="1755"/>
    </location>
</feature>
<organism evidence="10 11">
    <name type="scientific">Toxoplasma gondii p89</name>
    <dbReference type="NCBI Taxonomy" id="943119"/>
    <lineage>
        <taxon>Eukaryota</taxon>
        <taxon>Sar</taxon>
        <taxon>Alveolata</taxon>
        <taxon>Apicomplexa</taxon>
        <taxon>Conoidasida</taxon>
        <taxon>Coccidia</taxon>
        <taxon>Eucoccidiorida</taxon>
        <taxon>Eimeriorina</taxon>
        <taxon>Sarcocystidae</taxon>
        <taxon>Toxoplasma</taxon>
    </lineage>
</organism>
<evidence type="ECO:0000256" key="4">
    <source>
        <dbReference type="ARBA" id="ARBA00022989"/>
    </source>
</evidence>
<feature type="transmembrane region" description="Helical" evidence="8">
    <location>
        <begin position="2043"/>
        <end position="2059"/>
    </location>
</feature>
<feature type="compositionally biased region" description="Basic and acidic residues" evidence="7">
    <location>
        <begin position="525"/>
        <end position="553"/>
    </location>
</feature>
<feature type="region of interest" description="Disordered" evidence="7">
    <location>
        <begin position="1896"/>
        <end position="2023"/>
    </location>
</feature>
<dbReference type="VEuPathDB" id="ToxoDB:TGP89_227350"/>
<evidence type="ECO:0000256" key="5">
    <source>
        <dbReference type="ARBA" id="ARBA00023136"/>
    </source>
</evidence>
<evidence type="ECO:0000256" key="7">
    <source>
        <dbReference type="SAM" id="MobiDB-lite"/>
    </source>
</evidence>